<feature type="region of interest" description="Disordered" evidence="1">
    <location>
        <begin position="1"/>
        <end position="27"/>
    </location>
</feature>
<evidence type="ECO:0000256" key="1">
    <source>
        <dbReference type="SAM" id="MobiDB-lite"/>
    </source>
</evidence>
<dbReference type="Proteomes" id="UP000509667">
    <property type="component" value="Chromosome"/>
</dbReference>
<dbReference type="EMBL" id="CP058910">
    <property type="protein sequence ID" value="QLH77436.1"/>
    <property type="molecule type" value="Genomic_DNA"/>
</dbReference>
<name>A0A7D5TCN3_9EURY</name>
<feature type="compositionally biased region" description="Polar residues" evidence="1">
    <location>
        <begin position="1"/>
        <end position="13"/>
    </location>
</feature>
<dbReference type="OrthoDB" id="379693at2157"/>
<gene>
    <name evidence="2" type="ORF">HZS55_09075</name>
</gene>
<sequence length="126" mass="13755">MATNASTAVNGIEQTDDLPAGWERLDDDQLPHGYTEAFEHDSGLRVTIESMSRPTQMADPMTATDESGYVARVRDDVGADLSHTLVGKQTARDAALAFIDAHPDADFEMPDDRERHGGGPIDWRGE</sequence>
<dbReference type="RefSeq" id="WP_179911363.1">
    <property type="nucleotide sequence ID" value="NZ_CP058910.1"/>
</dbReference>
<keyword evidence="3" id="KW-1185">Reference proteome</keyword>
<evidence type="ECO:0000313" key="3">
    <source>
        <dbReference type="Proteomes" id="UP000509667"/>
    </source>
</evidence>
<organism evidence="2 3">
    <name type="scientific">Halosimplex rubrum</name>
    <dbReference type="NCBI Taxonomy" id="869889"/>
    <lineage>
        <taxon>Archaea</taxon>
        <taxon>Methanobacteriati</taxon>
        <taxon>Methanobacteriota</taxon>
        <taxon>Stenosarchaea group</taxon>
        <taxon>Halobacteria</taxon>
        <taxon>Halobacteriales</taxon>
        <taxon>Haloarculaceae</taxon>
        <taxon>Halosimplex</taxon>
    </lineage>
</organism>
<dbReference type="GeneID" id="56078012"/>
<evidence type="ECO:0000313" key="2">
    <source>
        <dbReference type="EMBL" id="QLH77436.1"/>
    </source>
</evidence>
<accession>A0A7D5TCN3</accession>
<reference evidence="2 3" key="1">
    <citation type="submission" date="2020-07" db="EMBL/GenBank/DDBJ databases">
        <title>Halosimplex pelagicum sp. nov. and Halosimplex rubrum sp. nov., isolated from salted brown alga Laminaria, and emended description of the genus Halosimplex.</title>
        <authorList>
            <person name="Cui H."/>
        </authorList>
    </citation>
    <scope>NUCLEOTIDE SEQUENCE [LARGE SCALE GENOMIC DNA]</scope>
    <source>
        <strain evidence="2 3">R27</strain>
    </source>
</reference>
<protein>
    <submittedName>
        <fullName evidence="2">Uncharacterized protein</fullName>
    </submittedName>
</protein>
<feature type="region of interest" description="Disordered" evidence="1">
    <location>
        <begin position="105"/>
        <end position="126"/>
    </location>
</feature>
<dbReference type="AlphaFoldDB" id="A0A7D5TCN3"/>
<proteinExistence type="predicted"/>
<dbReference type="KEGG" id="hrr:HZS55_09075"/>